<evidence type="ECO:0000256" key="1">
    <source>
        <dbReference type="ARBA" id="ARBA00004141"/>
    </source>
</evidence>
<dbReference type="PANTHER" id="PTHR33048:SF123">
    <property type="entry name" value="INTEGRAL MEMBRANE PROTEIN"/>
    <property type="match status" value="1"/>
</dbReference>
<dbReference type="PANTHER" id="PTHR33048">
    <property type="entry name" value="PTH11-LIKE INTEGRAL MEMBRANE PROTEIN (AFU_ORTHOLOGUE AFUA_5G11245)"/>
    <property type="match status" value="1"/>
</dbReference>
<feature type="domain" description="Rhodopsin" evidence="8">
    <location>
        <begin position="32"/>
        <end position="270"/>
    </location>
</feature>
<feature type="transmembrane region" description="Helical" evidence="7">
    <location>
        <begin position="173"/>
        <end position="194"/>
    </location>
</feature>
<evidence type="ECO:0000256" key="5">
    <source>
        <dbReference type="ARBA" id="ARBA00038359"/>
    </source>
</evidence>
<evidence type="ECO:0000259" key="8">
    <source>
        <dbReference type="Pfam" id="PF20684"/>
    </source>
</evidence>
<feature type="transmembrane region" description="Helical" evidence="7">
    <location>
        <begin position="48"/>
        <end position="73"/>
    </location>
</feature>
<protein>
    <recommendedName>
        <fullName evidence="8">Rhodopsin domain-containing protein</fullName>
    </recommendedName>
</protein>
<feature type="compositionally biased region" description="Polar residues" evidence="6">
    <location>
        <begin position="284"/>
        <end position="305"/>
    </location>
</feature>
<accession>A0A1V6RHB1</accession>
<dbReference type="AlphaFoldDB" id="A0A1V6RHB1"/>
<evidence type="ECO:0000256" key="3">
    <source>
        <dbReference type="ARBA" id="ARBA00022989"/>
    </source>
</evidence>
<evidence type="ECO:0000256" key="2">
    <source>
        <dbReference type="ARBA" id="ARBA00022692"/>
    </source>
</evidence>
<keyword evidence="2 7" id="KW-0812">Transmembrane</keyword>
<evidence type="ECO:0000256" key="6">
    <source>
        <dbReference type="SAM" id="MobiDB-lite"/>
    </source>
</evidence>
<feature type="compositionally biased region" description="Polar residues" evidence="6">
    <location>
        <begin position="337"/>
        <end position="350"/>
    </location>
</feature>
<dbReference type="Pfam" id="PF20684">
    <property type="entry name" value="Fung_rhodopsin"/>
    <property type="match status" value="1"/>
</dbReference>
<evidence type="ECO:0000256" key="7">
    <source>
        <dbReference type="SAM" id="Phobius"/>
    </source>
</evidence>
<dbReference type="STRING" id="29845.A0A1V6RHB1"/>
<evidence type="ECO:0000256" key="4">
    <source>
        <dbReference type="ARBA" id="ARBA00023136"/>
    </source>
</evidence>
<gene>
    <name evidence="9" type="ORF">PENVUL_c044G00452</name>
</gene>
<feature type="transmembrane region" description="Helical" evidence="7">
    <location>
        <begin position="124"/>
        <end position="148"/>
    </location>
</feature>
<dbReference type="InterPro" id="IPR049326">
    <property type="entry name" value="Rhodopsin_dom_fungi"/>
</dbReference>
<comment type="caution">
    <text evidence="9">The sequence shown here is derived from an EMBL/GenBank/DDBJ whole genome shotgun (WGS) entry which is preliminary data.</text>
</comment>
<feature type="transmembrane region" description="Helical" evidence="7">
    <location>
        <begin position="206"/>
        <end position="224"/>
    </location>
</feature>
<keyword evidence="4 7" id="KW-0472">Membrane</keyword>
<proteinExistence type="inferred from homology"/>
<dbReference type="InterPro" id="IPR052337">
    <property type="entry name" value="SAT4-like"/>
</dbReference>
<sequence>MAWISASNGSLQPAFLTVMTLLLFLSCTSVLLRIYCRVFLVHKIGLDDYLIVVGLIVTIGMGIMNGFHVSLGTGRHLADLPLGEILIPTLKHWYVYQLVYPLSVGMVKFSILAQYHRIFAVKQFRIATIGVGLFVFAYTIICVFVNAFECHTKPWRAWDPSFPTGCNNLPMTYFSTAGINIFTDIVILLMPLPLLMKLNLHTRRKYALIAIFLTGTFASVASIVRLNALYKYTTTTDVSYDAIQILLWSQVEVNVAIISASAPSLRPLFNNIFKSSSYAHSYGQSPYHGASQTPNAHGTARSQTLRPRDDRAFEMMWTNGRGEGSGPGMSVEESESTRVPSNTDRNSSQEFILMPKSNITKTVVIEMKSEERR</sequence>
<organism evidence="9 10">
    <name type="scientific">Penicillium vulpinum</name>
    <dbReference type="NCBI Taxonomy" id="29845"/>
    <lineage>
        <taxon>Eukaryota</taxon>
        <taxon>Fungi</taxon>
        <taxon>Dikarya</taxon>
        <taxon>Ascomycota</taxon>
        <taxon>Pezizomycotina</taxon>
        <taxon>Eurotiomycetes</taxon>
        <taxon>Eurotiomycetidae</taxon>
        <taxon>Eurotiales</taxon>
        <taxon>Aspergillaceae</taxon>
        <taxon>Penicillium</taxon>
    </lineage>
</organism>
<reference evidence="10" key="1">
    <citation type="journal article" date="2017" name="Nat. Microbiol.">
        <title>Global analysis of biosynthetic gene clusters reveals vast potential of secondary metabolite production in Penicillium species.</title>
        <authorList>
            <person name="Nielsen J.C."/>
            <person name="Grijseels S."/>
            <person name="Prigent S."/>
            <person name="Ji B."/>
            <person name="Dainat J."/>
            <person name="Nielsen K.F."/>
            <person name="Frisvad J.C."/>
            <person name="Workman M."/>
            <person name="Nielsen J."/>
        </authorList>
    </citation>
    <scope>NUCLEOTIDE SEQUENCE [LARGE SCALE GENOMIC DNA]</scope>
    <source>
        <strain evidence="10">IBT 29486</strain>
    </source>
</reference>
<feature type="region of interest" description="Disordered" evidence="6">
    <location>
        <begin position="284"/>
        <end position="350"/>
    </location>
</feature>
<evidence type="ECO:0000313" key="10">
    <source>
        <dbReference type="Proteomes" id="UP000191518"/>
    </source>
</evidence>
<feature type="transmembrane region" description="Helical" evidence="7">
    <location>
        <begin position="14"/>
        <end position="36"/>
    </location>
</feature>
<keyword evidence="10" id="KW-1185">Reference proteome</keyword>
<dbReference type="Proteomes" id="UP000191518">
    <property type="component" value="Unassembled WGS sequence"/>
</dbReference>
<keyword evidence="3 7" id="KW-1133">Transmembrane helix</keyword>
<comment type="similarity">
    <text evidence="5">Belongs to the SAT4 family.</text>
</comment>
<dbReference type="GO" id="GO:0016020">
    <property type="term" value="C:membrane"/>
    <property type="evidence" value="ECO:0007669"/>
    <property type="project" value="UniProtKB-SubCell"/>
</dbReference>
<evidence type="ECO:0000313" key="9">
    <source>
        <dbReference type="EMBL" id="OQE01207.1"/>
    </source>
</evidence>
<feature type="transmembrane region" description="Helical" evidence="7">
    <location>
        <begin position="93"/>
        <end position="112"/>
    </location>
</feature>
<dbReference type="EMBL" id="MDYP01000044">
    <property type="protein sequence ID" value="OQE01207.1"/>
    <property type="molecule type" value="Genomic_DNA"/>
</dbReference>
<comment type="subcellular location">
    <subcellularLocation>
        <location evidence="1">Membrane</location>
        <topology evidence="1">Multi-pass membrane protein</topology>
    </subcellularLocation>
</comment>
<name>A0A1V6RHB1_9EURO</name>